<evidence type="ECO:0000256" key="6">
    <source>
        <dbReference type="ARBA" id="ARBA00022598"/>
    </source>
</evidence>
<evidence type="ECO:0000256" key="7">
    <source>
        <dbReference type="ARBA" id="ARBA00022741"/>
    </source>
</evidence>
<gene>
    <name evidence="20" type="ORF">UY74_C0024G0018</name>
</gene>
<keyword evidence="6 20" id="KW-0436">Ligase</keyword>
<keyword evidence="7" id="KW-0547">Nucleotide-binding</keyword>
<feature type="domain" description="Aminoacyl-transfer RNA synthetases class-II family profile" evidence="19">
    <location>
        <begin position="178"/>
        <end position="408"/>
    </location>
</feature>
<evidence type="ECO:0000313" key="21">
    <source>
        <dbReference type="Proteomes" id="UP000034445"/>
    </source>
</evidence>
<dbReference type="Proteomes" id="UP000034445">
    <property type="component" value="Unassembled WGS sequence"/>
</dbReference>
<dbReference type="Gene3D" id="1.10.287.40">
    <property type="entry name" value="Serine-tRNA synthetase, tRNA binding domain"/>
    <property type="match status" value="1"/>
</dbReference>
<accession>A0A0G1ZS38</accession>
<dbReference type="InterPro" id="IPR015866">
    <property type="entry name" value="Ser-tRNA-synth_1_N"/>
</dbReference>
<evidence type="ECO:0000256" key="5">
    <source>
        <dbReference type="ARBA" id="ARBA00022490"/>
    </source>
</evidence>
<feature type="binding site" evidence="15">
    <location>
        <position position="282"/>
    </location>
    <ligand>
        <name>L-serine</name>
        <dbReference type="ChEBI" id="CHEBI:33384"/>
    </ligand>
</feature>
<dbReference type="AlphaFoldDB" id="A0A0G1ZS38"/>
<evidence type="ECO:0000256" key="3">
    <source>
        <dbReference type="ARBA" id="ARBA00010728"/>
    </source>
</evidence>
<feature type="binding site" evidence="16">
    <location>
        <begin position="348"/>
        <end position="351"/>
    </location>
    <ligand>
        <name>ATP</name>
        <dbReference type="ChEBI" id="CHEBI:30616"/>
    </ligand>
</feature>
<dbReference type="SUPFAM" id="SSF46589">
    <property type="entry name" value="tRNA-binding arm"/>
    <property type="match status" value="1"/>
</dbReference>
<feature type="region of interest" description="Disordered" evidence="18">
    <location>
        <begin position="105"/>
        <end position="128"/>
    </location>
</feature>
<comment type="catalytic activity">
    <reaction evidence="13">
        <text>tRNA(Ser) + L-serine + ATP = L-seryl-tRNA(Ser) + AMP + diphosphate + H(+)</text>
        <dbReference type="Rhea" id="RHEA:12292"/>
        <dbReference type="Rhea" id="RHEA-COMP:9669"/>
        <dbReference type="Rhea" id="RHEA-COMP:9703"/>
        <dbReference type="ChEBI" id="CHEBI:15378"/>
        <dbReference type="ChEBI" id="CHEBI:30616"/>
        <dbReference type="ChEBI" id="CHEBI:33019"/>
        <dbReference type="ChEBI" id="CHEBI:33384"/>
        <dbReference type="ChEBI" id="CHEBI:78442"/>
        <dbReference type="ChEBI" id="CHEBI:78533"/>
        <dbReference type="ChEBI" id="CHEBI:456215"/>
        <dbReference type="EC" id="6.1.1.11"/>
    </reaction>
</comment>
<dbReference type="EC" id="6.1.1.11" evidence="4 14"/>
<evidence type="ECO:0000256" key="1">
    <source>
        <dbReference type="ARBA" id="ARBA00004496"/>
    </source>
</evidence>
<dbReference type="PROSITE" id="PS50862">
    <property type="entry name" value="AA_TRNA_LIGASE_II"/>
    <property type="match status" value="1"/>
</dbReference>
<dbReference type="GO" id="GO:0005737">
    <property type="term" value="C:cytoplasm"/>
    <property type="evidence" value="ECO:0007669"/>
    <property type="project" value="UniProtKB-SubCell"/>
</dbReference>
<dbReference type="GO" id="GO:0006434">
    <property type="term" value="P:seryl-tRNA aminoacylation"/>
    <property type="evidence" value="ECO:0007669"/>
    <property type="project" value="UniProtKB-UniRule"/>
</dbReference>
<comment type="catalytic activity">
    <reaction evidence="12">
        <text>tRNA(Sec) + L-serine + ATP = L-seryl-tRNA(Sec) + AMP + diphosphate + H(+)</text>
        <dbReference type="Rhea" id="RHEA:42580"/>
        <dbReference type="Rhea" id="RHEA-COMP:9742"/>
        <dbReference type="Rhea" id="RHEA-COMP:10128"/>
        <dbReference type="ChEBI" id="CHEBI:15378"/>
        <dbReference type="ChEBI" id="CHEBI:30616"/>
        <dbReference type="ChEBI" id="CHEBI:33019"/>
        <dbReference type="ChEBI" id="CHEBI:33384"/>
        <dbReference type="ChEBI" id="CHEBI:78442"/>
        <dbReference type="ChEBI" id="CHEBI:78533"/>
        <dbReference type="ChEBI" id="CHEBI:456215"/>
        <dbReference type="EC" id="6.1.1.11"/>
    </reaction>
</comment>
<evidence type="ECO:0000256" key="2">
    <source>
        <dbReference type="ARBA" id="ARBA00005045"/>
    </source>
</evidence>
<keyword evidence="17" id="KW-0175">Coiled coil</keyword>
<evidence type="ECO:0000256" key="15">
    <source>
        <dbReference type="PIRSR" id="PIRSR001529-1"/>
    </source>
</evidence>
<evidence type="ECO:0000256" key="10">
    <source>
        <dbReference type="ARBA" id="ARBA00023146"/>
    </source>
</evidence>
<comment type="caution">
    <text evidence="20">The sequence shown here is derived from an EMBL/GenBank/DDBJ whole genome shotgun (WGS) entry which is preliminary data.</text>
</comment>
<sequence length="424" mass="48885">MLDIKFIRENKDIVEAGARKKHITVDLNRLIEVDDKRRALQAQIDQKRAEQNVASNAMAFAKDVERKEIIARMQTLKETLKLEEESLAEILKEWRGLMVQVPNVPDISVPEGEGDANNQEVRRWSSDSGFDGKATEIPCLPAGRDFEPKNHVDLMLAHDMADFERGTDGARLVWAPERFVEDHFTKGDFTPMIVPSMVRREPFMGTGYLPQSEEDLYKTQDADYLAGTAEVATMGYYMNEILDKKDLPIKFFSFSPCFRREAGSHGKDTRGVFRIHEFVKYEQVVLCEASHEESVKWHEVLTENSEKLLQELQLPYHVVINCGGDLGLGQVKKYDIEAWMPSEKKYRETHSSSYFHDFQTRRLNTRYRDEGGTVRYVHSLNNTALAMPRILCQIVENYQEADGSITIPEVLRRYMGKNVIRKNR</sequence>
<evidence type="ECO:0000256" key="4">
    <source>
        <dbReference type="ARBA" id="ARBA00012840"/>
    </source>
</evidence>
<comment type="subcellular location">
    <subcellularLocation>
        <location evidence="1">Cytoplasm</location>
    </subcellularLocation>
</comment>
<evidence type="ECO:0000256" key="14">
    <source>
        <dbReference type="NCBIfam" id="TIGR00414"/>
    </source>
</evidence>
<reference evidence="20 21" key="1">
    <citation type="journal article" date="2015" name="Nature">
        <title>rRNA introns, odd ribosomes, and small enigmatic genomes across a large radiation of phyla.</title>
        <authorList>
            <person name="Brown C.T."/>
            <person name="Hug L.A."/>
            <person name="Thomas B.C."/>
            <person name="Sharon I."/>
            <person name="Castelle C.J."/>
            <person name="Singh A."/>
            <person name="Wilkins M.J."/>
            <person name="Williams K.H."/>
            <person name="Banfield J.F."/>
        </authorList>
    </citation>
    <scope>NUCLEOTIDE SEQUENCE [LARGE SCALE GENOMIC DNA]</scope>
</reference>
<comment type="pathway">
    <text evidence="2">Aminoacyl-tRNA biosynthesis; selenocysteinyl-tRNA(Sec) biosynthesis; L-seryl-tRNA(Sec) from L-serine and tRNA(Sec): step 1/1.</text>
</comment>
<keyword evidence="9" id="KW-0648">Protein biosynthesis</keyword>
<proteinExistence type="inferred from homology"/>
<dbReference type="GO" id="GO:0005524">
    <property type="term" value="F:ATP binding"/>
    <property type="evidence" value="ECO:0007669"/>
    <property type="project" value="UniProtKB-KW"/>
</dbReference>
<dbReference type="EMBL" id="LCRF01000024">
    <property type="protein sequence ID" value="KKW31062.1"/>
    <property type="molecule type" value="Genomic_DNA"/>
</dbReference>
<dbReference type="SUPFAM" id="SSF55681">
    <property type="entry name" value="Class II aaRS and biotin synthetases"/>
    <property type="match status" value="1"/>
</dbReference>
<dbReference type="InterPro" id="IPR002314">
    <property type="entry name" value="aa-tRNA-synt_IIb"/>
</dbReference>
<organism evidence="20 21">
    <name type="scientific">Candidatus Kaiserbacteria bacterium GW2011_GWC2_52_8b</name>
    <dbReference type="NCBI Taxonomy" id="1618676"/>
    <lineage>
        <taxon>Bacteria</taxon>
        <taxon>Candidatus Kaiseribacteriota</taxon>
    </lineage>
</organism>
<feature type="site" description="Important for serine binding" evidence="15">
    <location>
        <position position="383"/>
    </location>
</feature>
<protein>
    <recommendedName>
        <fullName evidence="11 14">Serine--tRNA ligase</fullName>
        <ecNumber evidence="4 14">6.1.1.11</ecNumber>
    </recommendedName>
</protein>
<dbReference type="PANTHER" id="PTHR43697:SF1">
    <property type="entry name" value="SERINE--TRNA LIGASE"/>
    <property type="match status" value="1"/>
</dbReference>
<feature type="binding site" evidence="16">
    <location>
        <begin position="259"/>
        <end position="261"/>
    </location>
    <ligand>
        <name>ATP</name>
        <dbReference type="ChEBI" id="CHEBI:30616"/>
    </ligand>
</feature>
<dbReference type="NCBIfam" id="TIGR00414">
    <property type="entry name" value="serS"/>
    <property type="match status" value="1"/>
</dbReference>
<dbReference type="PANTHER" id="PTHR43697">
    <property type="entry name" value="SERYL-TRNA SYNTHETASE"/>
    <property type="match status" value="1"/>
</dbReference>
<dbReference type="PIRSF" id="PIRSF001529">
    <property type="entry name" value="Ser-tRNA-synth_IIa"/>
    <property type="match status" value="1"/>
</dbReference>
<evidence type="ECO:0000256" key="8">
    <source>
        <dbReference type="ARBA" id="ARBA00022840"/>
    </source>
</evidence>
<evidence type="ECO:0000256" key="13">
    <source>
        <dbReference type="ARBA" id="ARBA00048823"/>
    </source>
</evidence>
<dbReference type="PATRIC" id="fig|1618676.3.peg.535"/>
<feature type="binding site" evidence="15">
    <location>
        <position position="228"/>
    </location>
    <ligand>
        <name>L-serine</name>
        <dbReference type="ChEBI" id="CHEBI:33384"/>
    </ligand>
</feature>
<dbReference type="InterPro" id="IPR006195">
    <property type="entry name" value="aa-tRNA-synth_II"/>
</dbReference>
<evidence type="ECO:0000256" key="12">
    <source>
        <dbReference type="ARBA" id="ARBA00047929"/>
    </source>
</evidence>
<evidence type="ECO:0000259" key="19">
    <source>
        <dbReference type="PROSITE" id="PS50862"/>
    </source>
</evidence>
<feature type="binding site" evidence="15">
    <location>
        <position position="259"/>
    </location>
    <ligand>
        <name>L-serine</name>
        <dbReference type="ChEBI" id="CHEBI:33384"/>
    </ligand>
</feature>
<feature type="binding site" evidence="15">
    <location>
        <position position="381"/>
    </location>
    <ligand>
        <name>L-serine</name>
        <dbReference type="ChEBI" id="CHEBI:33384"/>
    </ligand>
</feature>
<name>A0A0G1ZS38_9BACT</name>
<dbReference type="Gene3D" id="3.30.930.10">
    <property type="entry name" value="Bira Bifunctional Protein, Domain 2"/>
    <property type="match status" value="1"/>
</dbReference>
<keyword evidence="8 16" id="KW-0067">ATP-binding</keyword>
<dbReference type="InterPro" id="IPR045864">
    <property type="entry name" value="aa-tRNA-synth_II/BPL/LPL"/>
</dbReference>
<feature type="coiled-coil region" evidence="17">
    <location>
        <begin position="30"/>
        <end position="93"/>
    </location>
</feature>
<dbReference type="InterPro" id="IPR042103">
    <property type="entry name" value="SerRS_1_N_sf"/>
</dbReference>
<evidence type="ECO:0000256" key="9">
    <source>
        <dbReference type="ARBA" id="ARBA00022917"/>
    </source>
</evidence>
<dbReference type="Pfam" id="PF02403">
    <property type="entry name" value="Seryl_tRNA_N"/>
    <property type="match status" value="1"/>
</dbReference>
<dbReference type="GO" id="GO:0004828">
    <property type="term" value="F:serine-tRNA ligase activity"/>
    <property type="evidence" value="ECO:0007669"/>
    <property type="project" value="UniProtKB-UniRule"/>
</dbReference>
<keyword evidence="5" id="KW-0963">Cytoplasm</keyword>
<evidence type="ECO:0000313" key="20">
    <source>
        <dbReference type="EMBL" id="KKW31062.1"/>
    </source>
</evidence>
<evidence type="ECO:0000256" key="17">
    <source>
        <dbReference type="SAM" id="Coils"/>
    </source>
</evidence>
<dbReference type="PRINTS" id="PR00981">
    <property type="entry name" value="TRNASYNTHSER"/>
</dbReference>
<dbReference type="Pfam" id="PF00587">
    <property type="entry name" value="tRNA-synt_2b"/>
    <property type="match status" value="1"/>
</dbReference>
<evidence type="ECO:0000256" key="16">
    <source>
        <dbReference type="PIRSR" id="PIRSR001529-2"/>
    </source>
</evidence>
<evidence type="ECO:0000256" key="11">
    <source>
        <dbReference type="ARBA" id="ARBA00039158"/>
    </source>
</evidence>
<dbReference type="InterPro" id="IPR002317">
    <property type="entry name" value="Ser-tRNA-ligase_type_1"/>
</dbReference>
<comment type="similarity">
    <text evidence="3">Belongs to the class-II aminoacyl-tRNA synthetase family. Type-1 seryl-tRNA synthetase subfamily.</text>
</comment>
<evidence type="ECO:0000256" key="18">
    <source>
        <dbReference type="SAM" id="MobiDB-lite"/>
    </source>
</evidence>
<dbReference type="InterPro" id="IPR010978">
    <property type="entry name" value="tRNA-bd_arm"/>
</dbReference>
<keyword evidence="10" id="KW-0030">Aminoacyl-tRNA synthetase</keyword>